<dbReference type="Proteomes" id="UP000059188">
    <property type="component" value="Unassembled WGS sequence"/>
</dbReference>
<dbReference type="OrthoDB" id="3239001at2759"/>
<protein>
    <submittedName>
        <fullName evidence="2">Uncharacterized protein</fullName>
    </submittedName>
</protein>
<evidence type="ECO:0000256" key="1">
    <source>
        <dbReference type="SAM" id="MobiDB-lite"/>
    </source>
</evidence>
<evidence type="ECO:0000313" key="3">
    <source>
        <dbReference type="Proteomes" id="UP000059188"/>
    </source>
</evidence>
<proteinExistence type="predicted"/>
<keyword evidence="3" id="KW-1185">Reference proteome</keyword>
<dbReference type="AlphaFoldDB" id="A0A0B7F8T5"/>
<sequence length="165" mass="17856">MATSVNSNVPHAQDSGQNNIHHRPVRAAAELVVKSATNLISLPGIKESAQAARGIIMTLKPNVLQEPARNDIAAQGLIDHLNDIIDCVQHAGGDEVCPDYLVDLQKIRATVVGLKNKSYGTKLTCQSEIGKKIGEMEEETMAKTYLLSVSTINSEFSKPRHSSQN</sequence>
<dbReference type="EMBL" id="LN679116">
    <property type="protein sequence ID" value="CEL54486.1"/>
    <property type="molecule type" value="Genomic_DNA"/>
</dbReference>
<feature type="compositionally biased region" description="Polar residues" evidence="1">
    <location>
        <begin position="1"/>
        <end position="19"/>
    </location>
</feature>
<reference evidence="2 3" key="1">
    <citation type="submission" date="2014-11" db="EMBL/GenBank/DDBJ databases">
        <authorList>
            <person name="Wibberg Daniel"/>
        </authorList>
    </citation>
    <scope>NUCLEOTIDE SEQUENCE [LARGE SCALE GENOMIC DNA]</scope>
    <source>
        <strain evidence="2">Rhizoctonia solani AG1-IB 7/3/14</strain>
    </source>
</reference>
<name>A0A0B7F8T5_THACB</name>
<gene>
    <name evidence="2" type="ORF">RSOLAG1IB_07089</name>
</gene>
<accession>A0A0B7F8T5</accession>
<evidence type="ECO:0000313" key="2">
    <source>
        <dbReference type="EMBL" id="CEL54486.1"/>
    </source>
</evidence>
<feature type="region of interest" description="Disordered" evidence="1">
    <location>
        <begin position="1"/>
        <end position="20"/>
    </location>
</feature>
<organism evidence="2 3">
    <name type="scientific">Thanatephorus cucumeris (strain AG1-IB / isolate 7/3/14)</name>
    <name type="common">Lettuce bottom rot fungus</name>
    <name type="synonym">Rhizoctonia solani</name>
    <dbReference type="NCBI Taxonomy" id="1108050"/>
    <lineage>
        <taxon>Eukaryota</taxon>
        <taxon>Fungi</taxon>
        <taxon>Dikarya</taxon>
        <taxon>Basidiomycota</taxon>
        <taxon>Agaricomycotina</taxon>
        <taxon>Agaricomycetes</taxon>
        <taxon>Cantharellales</taxon>
        <taxon>Ceratobasidiaceae</taxon>
        <taxon>Rhizoctonia</taxon>
        <taxon>Rhizoctonia solani AG-1</taxon>
    </lineage>
</organism>